<dbReference type="SUPFAM" id="SSF52374">
    <property type="entry name" value="Nucleotidylyl transferase"/>
    <property type="match status" value="1"/>
</dbReference>
<accession>A0ABS5MA62</accession>
<dbReference type="SMART" id="SM00836">
    <property type="entry name" value="DALR_1"/>
    <property type="match status" value="1"/>
</dbReference>
<gene>
    <name evidence="9" type="primary">argS</name>
    <name evidence="13" type="ORF">KGF86_03185</name>
</gene>
<dbReference type="InterPro" id="IPR009080">
    <property type="entry name" value="tRNAsynth_Ia_anticodon-bd"/>
</dbReference>
<dbReference type="EMBL" id="JAGXBY010000001">
    <property type="protein sequence ID" value="MBS3679211.1"/>
    <property type="molecule type" value="Genomic_DNA"/>
</dbReference>
<dbReference type="Proteomes" id="UP000681870">
    <property type="component" value="Unassembled WGS sequence"/>
</dbReference>
<evidence type="ECO:0000256" key="5">
    <source>
        <dbReference type="ARBA" id="ARBA00022840"/>
    </source>
</evidence>
<feature type="domain" description="Arginyl tRNA synthetase N-terminal" evidence="12">
    <location>
        <begin position="9"/>
        <end position="95"/>
    </location>
</feature>
<evidence type="ECO:0000256" key="10">
    <source>
        <dbReference type="RuleBase" id="RU363038"/>
    </source>
</evidence>
<dbReference type="GO" id="GO:0004814">
    <property type="term" value="F:arginine-tRNA ligase activity"/>
    <property type="evidence" value="ECO:0007669"/>
    <property type="project" value="UniProtKB-EC"/>
</dbReference>
<dbReference type="EC" id="6.1.1.19" evidence="9"/>
<dbReference type="Pfam" id="PF03485">
    <property type="entry name" value="Arg_tRNA_synt_N"/>
    <property type="match status" value="1"/>
</dbReference>
<evidence type="ECO:0000259" key="12">
    <source>
        <dbReference type="SMART" id="SM01016"/>
    </source>
</evidence>
<evidence type="ECO:0000256" key="7">
    <source>
        <dbReference type="ARBA" id="ARBA00023146"/>
    </source>
</evidence>
<dbReference type="InterPro" id="IPR001278">
    <property type="entry name" value="Arg-tRNA-ligase"/>
</dbReference>
<evidence type="ECO:0000313" key="14">
    <source>
        <dbReference type="Proteomes" id="UP000681870"/>
    </source>
</evidence>
<name>A0ABS5MA62_9BACI</name>
<proteinExistence type="inferred from homology"/>
<keyword evidence="3 9" id="KW-0436">Ligase</keyword>
<keyword evidence="2 9" id="KW-0963">Cytoplasm</keyword>
<comment type="catalytic activity">
    <reaction evidence="8 9">
        <text>tRNA(Arg) + L-arginine + ATP = L-arginyl-tRNA(Arg) + AMP + diphosphate</text>
        <dbReference type="Rhea" id="RHEA:20301"/>
        <dbReference type="Rhea" id="RHEA-COMP:9658"/>
        <dbReference type="Rhea" id="RHEA-COMP:9673"/>
        <dbReference type="ChEBI" id="CHEBI:30616"/>
        <dbReference type="ChEBI" id="CHEBI:32682"/>
        <dbReference type="ChEBI" id="CHEBI:33019"/>
        <dbReference type="ChEBI" id="CHEBI:78442"/>
        <dbReference type="ChEBI" id="CHEBI:78513"/>
        <dbReference type="ChEBI" id="CHEBI:456215"/>
        <dbReference type="EC" id="6.1.1.19"/>
    </reaction>
</comment>
<evidence type="ECO:0000256" key="2">
    <source>
        <dbReference type="ARBA" id="ARBA00022490"/>
    </source>
</evidence>
<dbReference type="PROSITE" id="PS00178">
    <property type="entry name" value="AA_TRNA_LIGASE_I"/>
    <property type="match status" value="1"/>
</dbReference>
<dbReference type="PANTHER" id="PTHR11956:SF5">
    <property type="entry name" value="ARGININE--TRNA LIGASE, CYTOPLASMIC"/>
    <property type="match status" value="1"/>
</dbReference>
<protein>
    <recommendedName>
        <fullName evidence="9">Arginine--tRNA ligase</fullName>
        <ecNumber evidence="9">6.1.1.19</ecNumber>
    </recommendedName>
    <alternativeName>
        <fullName evidence="9">Arginyl-tRNA synthetase</fullName>
        <shortName evidence="9">ArgRS</shortName>
    </alternativeName>
</protein>
<dbReference type="PRINTS" id="PR01038">
    <property type="entry name" value="TRNASYNTHARG"/>
</dbReference>
<dbReference type="Pfam" id="PF00750">
    <property type="entry name" value="tRNA-synt_1d"/>
    <property type="match status" value="1"/>
</dbReference>
<dbReference type="InterPro" id="IPR036695">
    <property type="entry name" value="Arg-tRNA-synth_N_sf"/>
</dbReference>
<evidence type="ECO:0000256" key="4">
    <source>
        <dbReference type="ARBA" id="ARBA00022741"/>
    </source>
</evidence>
<dbReference type="Gene3D" id="3.30.1360.70">
    <property type="entry name" value="Arginyl tRNA synthetase N-terminal domain"/>
    <property type="match status" value="1"/>
</dbReference>
<comment type="caution">
    <text evidence="13">The sequence shown here is derived from an EMBL/GenBank/DDBJ whole genome shotgun (WGS) entry which is preliminary data.</text>
</comment>
<comment type="similarity">
    <text evidence="1 9 10">Belongs to the class-I aminoacyl-tRNA synthetase family.</text>
</comment>
<comment type="subunit">
    <text evidence="9">Monomer.</text>
</comment>
<dbReference type="RefSeq" id="WP_211741121.1">
    <property type="nucleotide sequence ID" value="NZ_JAGXBY010000001.1"/>
</dbReference>
<evidence type="ECO:0000256" key="1">
    <source>
        <dbReference type="ARBA" id="ARBA00005594"/>
    </source>
</evidence>
<dbReference type="SUPFAM" id="SSF55190">
    <property type="entry name" value="Arginyl-tRNA synthetase (ArgRS), N-terminal 'additional' domain"/>
    <property type="match status" value="1"/>
</dbReference>
<keyword evidence="4 9" id="KW-0547">Nucleotide-binding</keyword>
<feature type="short sequence motif" description="'HIGH' region" evidence="9">
    <location>
        <begin position="132"/>
        <end position="142"/>
    </location>
</feature>
<dbReference type="InterPro" id="IPR008909">
    <property type="entry name" value="DALR_anticod-bd"/>
</dbReference>
<keyword evidence="7 9" id="KW-0030">Aminoacyl-tRNA synthetase</keyword>
<evidence type="ECO:0000259" key="11">
    <source>
        <dbReference type="SMART" id="SM00836"/>
    </source>
</evidence>
<comment type="subcellular location">
    <subcellularLocation>
        <location evidence="9">Cytoplasm</location>
    </subcellularLocation>
</comment>
<dbReference type="Gene3D" id="1.10.730.10">
    <property type="entry name" value="Isoleucyl-tRNA Synthetase, Domain 1"/>
    <property type="match status" value="1"/>
</dbReference>
<dbReference type="NCBIfam" id="TIGR00456">
    <property type="entry name" value="argS"/>
    <property type="match status" value="1"/>
</dbReference>
<dbReference type="CDD" id="cd07956">
    <property type="entry name" value="Anticodon_Ia_Arg"/>
    <property type="match status" value="1"/>
</dbReference>
<dbReference type="SMART" id="SM01016">
    <property type="entry name" value="Arg_tRNA_synt_N"/>
    <property type="match status" value="1"/>
</dbReference>
<evidence type="ECO:0000256" key="9">
    <source>
        <dbReference type="HAMAP-Rule" id="MF_00123"/>
    </source>
</evidence>
<keyword evidence="5 9" id="KW-0067">ATP-binding</keyword>
<keyword evidence="6 9" id="KW-0648">Protein biosynthesis</keyword>
<dbReference type="InterPro" id="IPR035684">
    <property type="entry name" value="ArgRS_core"/>
</dbReference>
<dbReference type="HAMAP" id="MF_00123">
    <property type="entry name" value="Arg_tRNA_synth"/>
    <property type="match status" value="1"/>
</dbReference>
<evidence type="ECO:0000313" key="13">
    <source>
        <dbReference type="EMBL" id="MBS3679211.1"/>
    </source>
</evidence>
<dbReference type="Pfam" id="PF05746">
    <property type="entry name" value="DALR_1"/>
    <property type="match status" value="1"/>
</dbReference>
<dbReference type="PANTHER" id="PTHR11956">
    <property type="entry name" value="ARGINYL-TRNA SYNTHETASE"/>
    <property type="match status" value="1"/>
</dbReference>
<dbReference type="CDD" id="cd00671">
    <property type="entry name" value="ArgRS_core"/>
    <property type="match status" value="1"/>
</dbReference>
<evidence type="ECO:0000256" key="8">
    <source>
        <dbReference type="ARBA" id="ARBA00049339"/>
    </source>
</evidence>
<organism evidence="13 14">
    <name type="scientific">Ornithinibacillus massiliensis</name>
    <dbReference type="NCBI Taxonomy" id="1944633"/>
    <lineage>
        <taxon>Bacteria</taxon>
        <taxon>Bacillati</taxon>
        <taxon>Bacillota</taxon>
        <taxon>Bacilli</taxon>
        <taxon>Bacillales</taxon>
        <taxon>Bacillaceae</taxon>
        <taxon>Ornithinibacillus</taxon>
    </lineage>
</organism>
<evidence type="ECO:0000256" key="3">
    <source>
        <dbReference type="ARBA" id="ARBA00022598"/>
    </source>
</evidence>
<dbReference type="InterPro" id="IPR005148">
    <property type="entry name" value="Arg-tRNA-synth_N"/>
</dbReference>
<reference evidence="13 14" key="1">
    <citation type="submission" date="2021-05" db="EMBL/GenBank/DDBJ databases">
        <title>Ornithinibacillus massiliensis sp. nov.</title>
        <authorList>
            <person name="Iwaza R."/>
            <person name="Lagier J.-C."/>
            <person name="Raoult D."/>
        </authorList>
    </citation>
    <scope>NUCLEOTIDE SEQUENCE [LARGE SCALE GENOMIC DNA]</scope>
    <source>
        <strain evidence="13 14">Marseille-P3601</strain>
    </source>
</reference>
<keyword evidence="14" id="KW-1185">Reference proteome</keyword>
<dbReference type="SUPFAM" id="SSF47323">
    <property type="entry name" value="Anticodon-binding domain of a subclass of class I aminoacyl-tRNA synthetases"/>
    <property type="match status" value="1"/>
</dbReference>
<dbReference type="Gene3D" id="3.40.50.620">
    <property type="entry name" value="HUPs"/>
    <property type="match status" value="1"/>
</dbReference>
<dbReference type="InterPro" id="IPR014729">
    <property type="entry name" value="Rossmann-like_a/b/a_fold"/>
</dbReference>
<feature type="domain" description="DALR anticodon binding" evidence="11">
    <location>
        <begin position="437"/>
        <end position="556"/>
    </location>
</feature>
<sequence>MNVLAQTETNLKEQIRAAVLKAELAQETEIPDFVLEKPKDKSHGDFATNIAMQLARVAKKAPRQIAEAIVANLDASKASVEKVDIAGPGFINFFMKNDFLTDLIPTILEAGEAYGKTEHGKGTKVQVEFVSVNPTGNLHLGHARGAAFGDVLCNVLSAAGYDVEREYYINDAGNQIDNLALSVNARYLQALGKDVAMPEDGYHGQDIVAIGKQLAEEHGEEWANKSEEERLAFFKEFGLEHTLGKIKTDLADFGVEFDNWFSERSLYKNDEITDVLAKLKASGYIYEQDGATWFRSTDFGDDKDRVLVKNDGAFTYLTPDIAYHQNKLNRGFDKLINVWGADHHGYIPRMKAAIEALGYDPERLDVKIIQMVNLFDGGEKLRMSKRTGNAVSLRELMDEVGVDAVRYFFVARSNDSQLDFDVELARSQSNDNPVYYVQYAHARICTMLKQAEAKGIEVKQSFDSSLLTSEKELDLLKKMGEFPQVIVEAAEKHTPQKITQYVFDLASLLHSFYNAEKVLDTENIELTNARLALMKAVRTTIANGLNLIGVTAPKKM</sequence>
<dbReference type="InterPro" id="IPR001412">
    <property type="entry name" value="aa-tRNA-synth_I_CS"/>
</dbReference>
<evidence type="ECO:0000256" key="6">
    <source>
        <dbReference type="ARBA" id="ARBA00022917"/>
    </source>
</evidence>